<keyword evidence="4" id="KW-0067">ATP-binding</keyword>
<dbReference type="EMBL" id="JNBR01000784">
    <property type="protein sequence ID" value="OQR89577.1"/>
    <property type="molecule type" value="Genomic_DNA"/>
</dbReference>
<dbReference type="OrthoDB" id="163081at2759"/>
<keyword evidence="3" id="KW-0812">Transmembrane</keyword>
<comment type="caution">
    <text evidence="4">The sequence shown here is derived from an EMBL/GenBank/DDBJ whole genome shotgun (WGS) entry which is preliminary data.</text>
</comment>
<dbReference type="GO" id="GO:0005319">
    <property type="term" value="F:lipid transporter activity"/>
    <property type="evidence" value="ECO:0007669"/>
    <property type="project" value="TreeGrafter"/>
</dbReference>
<evidence type="ECO:0000256" key="3">
    <source>
        <dbReference type="SAM" id="Phobius"/>
    </source>
</evidence>
<feature type="non-terminal residue" evidence="4">
    <location>
        <position position="442"/>
    </location>
</feature>
<organism evidence="4 5">
    <name type="scientific">Achlya hypogyna</name>
    <name type="common">Oomycete</name>
    <name type="synonym">Protoachlya hypogyna</name>
    <dbReference type="NCBI Taxonomy" id="1202772"/>
    <lineage>
        <taxon>Eukaryota</taxon>
        <taxon>Sar</taxon>
        <taxon>Stramenopiles</taxon>
        <taxon>Oomycota</taxon>
        <taxon>Saprolegniomycetes</taxon>
        <taxon>Saprolegniales</taxon>
        <taxon>Achlyaceae</taxon>
        <taxon>Achlya</taxon>
    </lineage>
</organism>
<evidence type="ECO:0000256" key="2">
    <source>
        <dbReference type="ARBA" id="ARBA00022737"/>
    </source>
</evidence>
<sequence>MLTAPKPKIDHIRPLLWKNFLLKKKHPVKWALEILVPVAFIILMGALKVLIKDVKVPAGWGTDTTVPGDKTQGTGYNLYAVNSYGGITDPKFFTTELTMSGLLLNLAFEAYTNSMSMANFTLAQNLSCAAFVVQGKVNHDPSSPNAIPTACDGRIVPYKIAIVPDSAYTRQYFAETLSAWYPAVPMAANTSGLVPTIPAFADSVLFFADEAALEAAVKDDLYGKDVKHPRIHSAIVFNKPPSTSQIGGTFSIDYTIRMNSTMDDQGNAGDIPRTNVAAYDSLQKKMDTENYKRYATRGFMTLQTAVTRFALCQPSWTNGAPGNCTNTKTTAIKSATLDARLMGQLLSDVTLQKVAASFNRLPVPIKLDLSALPATTVEALVTPLRQAPQSVEGQTVYPFPIQGFTSSPFYDSISSFFGIIFVISYLFSVSSILVGLITEKEN</sequence>
<name>A0A1V9YV69_ACHHY</name>
<keyword evidence="3" id="KW-1133">Transmembrane helix</keyword>
<dbReference type="PANTHER" id="PTHR19229:SF36">
    <property type="entry name" value="ATP-BINDING CASSETTE SUB-FAMILY A MEMBER 2"/>
    <property type="match status" value="1"/>
</dbReference>
<accession>A0A1V9YV69</accession>
<dbReference type="InterPro" id="IPR026082">
    <property type="entry name" value="ABCA"/>
</dbReference>
<reference evidence="4 5" key="1">
    <citation type="journal article" date="2014" name="Genome Biol. Evol.">
        <title>The secreted proteins of Achlya hypogyna and Thraustotheca clavata identify the ancestral oomycete secretome and reveal gene acquisitions by horizontal gene transfer.</title>
        <authorList>
            <person name="Misner I."/>
            <person name="Blouin N."/>
            <person name="Leonard G."/>
            <person name="Richards T.A."/>
            <person name="Lane C.E."/>
        </authorList>
    </citation>
    <scope>NUCLEOTIDE SEQUENCE [LARGE SCALE GENOMIC DNA]</scope>
    <source>
        <strain evidence="4 5">ATCC 48635</strain>
    </source>
</reference>
<dbReference type="GO" id="GO:0016020">
    <property type="term" value="C:membrane"/>
    <property type="evidence" value="ECO:0007669"/>
    <property type="project" value="InterPro"/>
</dbReference>
<evidence type="ECO:0000256" key="1">
    <source>
        <dbReference type="ARBA" id="ARBA00022448"/>
    </source>
</evidence>
<dbReference type="GO" id="GO:0005524">
    <property type="term" value="F:ATP binding"/>
    <property type="evidence" value="ECO:0007669"/>
    <property type="project" value="UniProtKB-KW"/>
</dbReference>
<protein>
    <submittedName>
        <fullName evidence="4">ATP-binding Cassette (ABC) Superfamily</fullName>
    </submittedName>
</protein>
<dbReference type="Proteomes" id="UP000243579">
    <property type="component" value="Unassembled WGS sequence"/>
</dbReference>
<dbReference type="PANTHER" id="PTHR19229">
    <property type="entry name" value="ATP-BINDING CASSETTE TRANSPORTER SUBFAMILY A ABCA"/>
    <property type="match status" value="1"/>
</dbReference>
<dbReference type="GO" id="GO:0140359">
    <property type="term" value="F:ABC-type transporter activity"/>
    <property type="evidence" value="ECO:0007669"/>
    <property type="project" value="InterPro"/>
</dbReference>
<gene>
    <name evidence="4" type="ORF">ACHHYP_06198</name>
</gene>
<keyword evidence="4" id="KW-0547">Nucleotide-binding</keyword>
<keyword evidence="2" id="KW-0677">Repeat</keyword>
<evidence type="ECO:0000313" key="5">
    <source>
        <dbReference type="Proteomes" id="UP000243579"/>
    </source>
</evidence>
<feature type="transmembrane region" description="Helical" evidence="3">
    <location>
        <begin position="416"/>
        <end position="437"/>
    </location>
</feature>
<proteinExistence type="predicted"/>
<keyword evidence="3" id="KW-0472">Membrane</keyword>
<dbReference type="AlphaFoldDB" id="A0A1V9YV69"/>
<evidence type="ECO:0000313" key="4">
    <source>
        <dbReference type="EMBL" id="OQR89577.1"/>
    </source>
</evidence>
<keyword evidence="1" id="KW-0813">Transport</keyword>
<keyword evidence="5" id="KW-1185">Reference proteome</keyword>
<dbReference type="STRING" id="1202772.A0A1V9YV69"/>